<dbReference type="AlphaFoldDB" id="A0AAV4M9V2"/>
<sequence>MVIPVPGTRMPTRRRTTKACHLHSINSTCGDAVGSFPSGILPNTPFCGHLKKVVSDAMRTVANSTCEGLRPEFGRTMNQWKSLASRIARVVLLLVPLIGKSAFGSCRVVEKEFICEFRLRNPLGRLEMSAINHTFRFC</sequence>
<dbReference type="Proteomes" id="UP001054837">
    <property type="component" value="Unassembled WGS sequence"/>
</dbReference>
<reference evidence="1 2" key="1">
    <citation type="submission" date="2021-06" db="EMBL/GenBank/DDBJ databases">
        <title>Caerostris darwini draft genome.</title>
        <authorList>
            <person name="Kono N."/>
            <person name="Arakawa K."/>
        </authorList>
    </citation>
    <scope>NUCLEOTIDE SEQUENCE [LARGE SCALE GENOMIC DNA]</scope>
</reference>
<evidence type="ECO:0000313" key="1">
    <source>
        <dbReference type="EMBL" id="GIX68186.1"/>
    </source>
</evidence>
<evidence type="ECO:0000313" key="2">
    <source>
        <dbReference type="Proteomes" id="UP001054837"/>
    </source>
</evidence>
<protein>
    <submittedName>
        <fullName evidence="1">Uncharacterized protein</fullName>
    </submittedName>
</protein>
<accession>A0AAV4M9V2</accession>
<dbReference type="EMBL" id="BPLQ01000159">
    <property type="protein sequence ID" value="GIX68186.1"/>
    <property type="molecule type" value="Genomic_DNA"/>
</dbReference>
<comment type="caution">
    <text evidence="1">The sequence shown here is derived from an EMBL/GenBank/DDBJ whole genome shotgun (WGS) entry which is preliminary data.</text>
</comment>
<keyword evidence="2" id="KW-1185">Reference proteome</keyword>
<gene>
    <name evidence="1" type="ORF">CDAR_167741</name>
</gene>
<name>A0AAV4M9V2_9ARAC</name>
<organism evidence="1 2">
    <name type="scientific">Caerostris darwini</name>
    <dbReference type="NCBI Taxonomy" id="1538125"/>
    <lineage>
        <taxon>Eukaryota</taxon>
        <taxon>Metazoa</taxon>
        <taxon>Ecdysozoa</taxon>
        <taxon>Arthropoda</taxon>
        <taxon>Chelicerata</taxon>
        <taxon>Arachnida</taxon>
        <taxon>Araneae</taxon>
        <taxon>Araneomorphae</taxon>
        <taxon>Entelegynae</taxon>
        <taxon>Araneoidea</taxon>
        <taxon>Araneidae</taxon>
        <taxon>Caerostris</taxon>
    </lineage>
</organism>
<proteinExistence type="predicted"/>